<dbReference type="SUPFAM" id="SSF55874">
    <property type="entry name" value="ATPase domain of HSP90 chaperone/DNA topoisomerase II/histidine kinase"/>
    <property type="match status" value="1"/>
</dbReference>
<dbReference type="InterPro" id="IPR005467">
    <property type="entry name" value="His_kinase_dom"/>
</dbReference>
<dbReference type="InterPro" id="IPR004358">
    <property type="entry name" value="Sig_transdc_His_kin-like_C"/>
</dbReference>
<dbReference type="InterPro" id="IPR003594">
    <property type="entry name" value="HATPase_dom"/>
</dbReference>
<dbReference type="InterPro" id="IPR000014">
    <property type="entry name" value="PAS"/>
</dbReference>
<gene>
    <name evidence="10" type="ORF">KME15_18565</name>
</gene>
<evidence type="ECO:0000259" key="8">
    <source>
        <dbReference type="PROSITE" id="PS50112"/>
    </source>
</evidence>
<dbReference type="InterPro" id="IPR035965">
    <property type="entry name" value="PAS-like_dom_sf"/>
</dbReference>
<protein>
    <recommendedName>
        <fullName evidence="2">histidine kinase</fullName>
        <ecNumber evidence="2">2.7.13.3</ecNumber>
    </recommendedName>
</protein>
<dbReference type="SMART" id="SM00387">
    <property type="entry name" value="HATPase_c"/>
    <property type="match status" value="1"/>
</dbReference>
<dbReference type="EMBL" id="JAHHHD010000024">
    <property type="protein sequence ID" value="MBW4660681.1"/>
    <property type="molecule type" value="Genomic_DNA"/>
</dbReference>
<dbReference type="Pfam" id="PF08447">
    <property type="entry name" value="PAS_3"/>
    <property type="match status" value="3"/>
</dbReference>
<dbReference type="Gene3D" id="3.30.565.10">
    <property type="entry name" value="Histidine kinase-like ATPase, C-terminal domain"/>
    <property type="match status" value="1"/>
</dbReference>
<dbReference type="PROSITE" id="PS50109">
    <property type="entry name" value="HIS_KIN"/>
    <property type="match status" value="1"/>
</dbReference>
<evidence type="ECO:0000259" key="7">
    <source>
        <dbReference type="PROSITE" id="PS50109"/>
    </source>
</evidence>
<evidence type="ECO:0000256" key="6">
    <source>
        <dbReference type="ARBA" id="ARBA00023012"/>
    </source>
</evidence>
<dbReference type="InterPro" id="IPR003661">
    <property type="entry name" value="HisK_dim/P_dom"/>
</dbReference>
<evidence type="ECO:0000313" key="11">
    <source>
        <dbReference type="Proteomes" id="UP000757435"/>
    </source>
</evidence>
<dbReference type="SMART" id="SM00091">
    <property type="entry name" value="PAS"/>
    <property type="match status" value="5"/>
</dbReference>
<evidence type="ECO:0000256" key="3">
    <source>
        <dbReference type="ARBA" id="ARBA00022553"/>
    </source>
</evidence>
<comment type="caution">
    <text evidence="10">The sequence shown here is derived from an EMBL/GenBank/DDBJ whole genome shotgun (WGS) entry which is preliminary data.</text>
</comment>
<dbReference type="GO" id="GO:0000155">
    <property type="term" value="F:phosphorelay sensor kinase activity"/>
    <property type="evidence" value="ECO:0007669"/>
    <property type="project" value="InterPro"/>
</dbReference>
<dbReference type="SMART" id="SM00086">
    <property type="entry name" value="PAC"/>
    <property type="match status" value="4"/>
</dbReference>
<dbReference type="SMART" id="SM00388">
    <property type="entry name" value="HisKA"/>
    <property type="match status" value="1"/>
</dbReference>
<organism evidence="10 11">
    <name type="scientific">Drouetiella hepatica Uher 2000/2452</name>
    <dbReference type="NCBI Taxonomy" id="904376"/>
    <lineage>
        <taxon>Bacteria</taxon>
        <taxon>Bacillati</taxon>
        <taxon>Cyanobacteriota</taxon>
        <taxon>Cyanophyceae</taxon>
        <taxon>Oculatellales</taxon>
        <taxon>Oculatellaceae</taxon>
        <taxon>Drouetiella</taxon>
    </lineage>
</organism>
<dbReference type="Pfam" id="PF08448">
    <property type="entry name" value="PAS_4"/>
    <property type="match status" value="1"/>
</dbReference>
<evidence type="ECO:0000256" key="4">
    <source>
        <dbReference type="ARBA" id="ARBA00022679"/>
    </source>
</evidence>
<dbReference type="PRINTS" id="PR00344">
    <property type="entry name" value="BCTRLSENSOR"/>
</dbReference>
<keyword evidence="5" id="KW-0418">Kinase</keyword>
<feature type="domain" description="PAS" evidence="8">
    <location>
        <begin position="309"/>
        <end position="379"/>
    </location>
</feature>
<dbReference type="SUPFAM" id="SSF55785">
    <property type="entry name" value="PYP-like sensor domain (PAS domain)"/>
    <property type="match status" value="5"/>
</dbReference>
<feature type="domain" description="PAS" evidence="8">
    <location>
        <begin position="435"/>
        <end position="505"/>
    </location>
</feature>
<dbReference type="CDD" id="cd00082">
    <property type="entry name" value="HisKA"/>
    <property type="match status" value="1"/>
</dbReference>
<dbReference type="InterPro" id="IPR036097">
    <property type="entry name" value="HisK_dim/P_sf"/>
</dbReference>
<dbReference type="CDD" id="cd00130">
    <property type="entry name" value="PAS"/>
    <property type="match status" value="4"/>
</dbReference>
<dbReference type="InterPro" id="IPR036890">
    <property type="entry name" value="HATPase_C_sf"/>
</dbReference>
<dbReference type="Pfam" id="PF02518">
    <property type="entry name" value="HATPase_c"/>
    <property type="match status" value="1"/>
</dbReference>
<feature type="domain" description="PAC" evidence="9">
    <location>
        <begin position="508"/>
        <end position="560"/>
    </location>
</feature>
<dbReference type="Proteomes" id="UP000757435">
    <property type="component" value="Unassembled WGS sequence"/>
</dbReference>
<dbReference type="FunFam" id="3.30.450.20:FF:000099">
    <property type="entry name" value="Sensory box sensor histidine kinase"/>
    <property type="match status" value="2"/>
</dbReference>
<keyword evidence="3" id="KW-0597">Phosphoprotein</keyword>
<reference evidence="10" key="1">
    <citation type="submission" date="2021-05" db="EMBL/GenBank/DDBJ databases">
        <authorList>
            <person name="Pietrasiak N."/>
            <person name="Ward R."/>
            <person name="Stajich J.E."/>
            <person name="Kurbessoian T."/>
        </authorList>
    </citation>
    <scope>NUCLEOTIDE SEQUENCE</scope>
    <source>
        <strain evidence="10">UHER 2000/2452</strain>
    </source>
</reference>
<dbReference type="InterPro" id="IPR013656">
    <property type="entry name" value="PAS_4"/>
</dbReference>
<feature type="domain" description="PAC" evidence="9">
    <location>
        <begin position="634"/>
        <end position="686"/>
    </location>
</feature>
<dbReference type="InterPro" id="IPR001610">
    <property type="entry name" value="PAC"/>
</dbReference>
<dbReference type="Pfam" id="PF00512">
    <property type="entry name" value="HisKA"/>
    <property type="match status" value="1"/>
</dbReference>
<evidence type="ECO:0000256" key="2">
    <source>
        <dbReference type="ARBA" id="ARBA00012438"/>
    </source>
</evidence>
<comment type="catalytic activity">
    <reaction evidence="1">
        <text>ATP + protein L-histidine = ADP + protein N-phospho-L-histidine.</text>
        <dbReference type="EC" id="2.7.13.3"/>
    </reaction>
</comment>
<dbReference type="InterPro" id="IPR013655">
    <property type="entry name" value="PAS_fold_3"/>
</dbReference>
<evidence type="ECO:0000313" key="10">
    <source>
        <dbReference type="EMBL" id="MBW4660681.1"/>
    </source>
</evidence>
<dbReference type="EC" id="2.7.13.3" evidence="2"/>
<dbReference type="PANTHER" id="PTHR43304">
    <property type="entry name" value="PHYTOCHROME-LIKE PROTEIN CPH1"/>
    <property type="match status" value="1"/>
</dbReference>
<accession>A0A951UNF6</accession>
<proteinExistence type="predicted"/>
<feature type="domain" description="PAS" evidence="8">
    <location>
        <begin position="48"/>
        <end position="93"/>
    </location>
</feature>
<feature type="domain" description="Histidine kinase" evidence="7">
    <location>
        <begin position="718"/>
        <end position="929"/>
    </location>
</feature>
<dbReference type="NCBIfam" id="TIGR00229">
    <property type="entry name" value="sensory_box"/>
    <property type="match status" value="4"/>
</dbReference>
<evidence type="ECO:0000256" key="5">
    <source>
        <dbReference type="ARBA" id="ARBA00022777"/>
    </source>
</evidence>
<keyword evidence="6" id="KW-0902">Two-component regulatory system</keyword>
<dbReference type="InterPro" id="IPR052162">
    <property type="entry name" value="Sensor_kinase/Photoreceptor"/>
</dbReference>
<name>A0A951UNF6_9CYAN</name>
<feature type="domain" description="PAC" evidence="9">
    <location>
        <begin position="382"/>
        <end position="434"/>
    </location>
</feature>
<sequence length="931" mass="104458">MSQIHKLDTVYSEAKSDPDCLDLEVGQPRQAFMGAYNLHLSDNLLHLNEQKFFKAFQESSQLTALLDAFGTVLEANRALLKFVGVPIAEVVGQPFWEVCGGSESTARTQLQQAIAAAVSDEAVSCEVDLVAGDRAMTIDLSLKPICSDEGVVLLLLAEGKDITQYKKAAEAAAQVTPCTPAEMQLYTDIVQAMQVGVHVWRLADRADPYSLELVTSNPLAEQMANRPTKTLVGKRIADCFPAIPPEDVEIIARVARSGVAETKPEAEYSDDLVSGIYSFRVFPLPNQCAGVAFENIMERKQTEKALQESELLFATLAQRSPVGIFRTDPLGKCLYVNQRWREISGFLTGDIEGEGWTNALHPDDRDRVIWESQEAMSTKQALYTECRFQHPDGQVAWVLGQAFPETLEDGRVVGYVGTITDITDRKQTEQALRESEHRYANLARMSPVGIFKTDRNGKYLYVNERWTEIAGLTFAEARGSGWRRAIHPNDRRSLVKNWYETVRARLPFQAELRFQHANGELAWVVCQALPEMLDNDEIIGYVGTITDITDRKQAEEALRESERRYATLNQILPVGMFRTDLDGRATYLNQYWAEIAGVPISEGLGEGWQQSIHPDDRQHMVTEWLASVKNRLPYQADYRYQRPDGSFTWVVCQALPEVLENGEMIGYVGTITDITDRKQTEMQVQERANELFQVNGLLTSTTLLLEERNRELDQFAYVASHDLKAPLRAIANLSEWIEEDLGDRLPDENQHQMQLLRGRVHRMESLINGLLQYSRVGRTQVAAETLSVQTLLSEVIDSLAPPESFTIQVAPDMPTILTKPLLLRQVFSNLISNAIKHHPRVDGSVAIAIQDKGSMYEFTVTDDGRGIAPEHHEKIFAIFHTLESRDIKESTGIGLSIVKKIVETEGGSIQIESQLGAGTTFRFTWPKRPRG</sequence>
<evidence type="ECO:0000259" key="9">
    <source>
        <dbReference type="PROSITE" id="PS50113"/>
    </source>
</evidence>
<keyword evidence="4" id="KW-0808">Transferase</keyword>
<reference evidence="10" key="2">
    <citation type="journal article" date="2022" name="Microbiol. Resour. Announc.">
        <title>Metagenome Sequencing to Explore Phylogenomics of Terrestrial Cyanobacteria.</title>
        <authorList>
            <person name="Ward R.D."/>
            <person name="Stajich J.E."/>
            <person name="Johansen J.R."/>
            <person name="Huntemann M."/>
            <person name="Clum A."/>
            <person name="Foster B."/>
            <person name="Foster B."/>
            <person name="Roux S."/>
            <person name="Palaniappan K."/>
            <person name="Varghese N."/>
            <person name="Mukherjee S."/>
            <person name="Reddy T.B.K."/>
            <person name="Daum C."/>
            <person name="Copeland A."/>
            <person name="Chen I.A."/>
            <person name="Ivanova N.N."/>
            <person name="Kyrpides N.C."/>
            <person name="Shapiro N."/>
            <person name="Eloe-Fadrosh E.A."/>
            <person name="Pietrasiak N."/>
        </authorList>
    </citation>
    <scope>NUCLEOTIDE SEQUENCE</scope>
    <source>
        <strain evidence="10">UHER 2000/2452</strain>
    </source>
</reference>
<dbReference type="PANTHER" id="PTHR43304:SF1">
    <property type="entry name" value="PAC DOMAIN-CONTAINING PROTEIN"/>
    <property type="match status" value="1"/>
</dbReference>
<dbReference type="Gene3D" id="3.30.450.20">
    <property type="entry name" value="PAS domain"/>
    <property type="match status" value="5"/>
</dbReference>
<dbReference type="AlphaFoldDB" id="A0A951UNF6"/>
<dbReference type="SUPFAM" id="SSF47384">
    <property type="entry name" value="Homodimeric domain of signal transducing histidine kinase"/>
    <property type="match status" value="1"/>
</dbReference>
<dbReference type="InterPro" id="IPR000700">
    <property type="entry name" value="PAS-assoc_C"/>
</dbReference>
<evidence type="ECO:0000256" key="1">
    <source>
        <dbReference type="ARBA" id="ARBA00000085"/>
    </source>
</evidence>
<dbReference type="Gene3D" id="1.10.287.130">
    <property type="match status" value="1"/>
</dbReference>
<dbReference type="PROSITE" id="PS50112">
    <property type="entry name" value="PAS"/>
    <property type="match status" value="4"/>
</dbReference>
<dbReference type="PROSITE" id="PS50113">
    <property type="entry name" value="PAC"/>
    <property type="match status" value="3"/>
</dbReference>
<feature type="domain" description="PAS" evidence="8">
    <location>
        <begin position="561"/>
        <end position="631"/>
    </location>
</feature>